<proteinExistence type="predicted"/>
<evidence type="ECO:0000313" key="3">
    <source>
        <dbReference type="Proteomes" id="UP001144323"/>
    </source>
</evidence>
<dbReference type="EMBL" id="BSEC01000001">
    <property type="protein sequence ID" value="GLI93010.1"/>
    <property type="molecule type" value="Genomic_DNA"/>
</dbReference>
<sequence>MVSEKLNLWYCDTFVTQPWQFFFLVVALAGAFFYGRGKHKLGWILIGIWVTVTITFSALTNFVFSCNLD</sequence>
<comment type="caution">
    <text evidence="2">The sequence shown here is derived from an EMBL/GenBank/DDBJ whole genome shotgun (WGS) entry which is preliminary data.</text>
</comment>
<dbReference type="AlphaFoldDB" id="A0A9W6GU83"/>
<keyword evidence="1" id="KW-1133">Transmembrane helix</keyword>
<feature type="transmembrane region" description="Helical" evidence="1">
    <location>
        <begin position="41"/>
        <end position="64"/>
    </location>
</feature>
<evidence type="ECO:0000313" key="2">
    <source>
        <dbReference type="EMBL" id="GLI93010.1"/>
    </source>
</evidence>
<name>A0A9W6GU83_9HYPH</name>
<keyword evidence="1" id="KW-0472">Membrane</keyword>
<keyword evidence="3" id="KW-1185">Reference proteome</keyword>
<organism evidence="2 3">
    <name type="scientific">Methylocystis echinoides</name>
    <dbReference type="NCBI Taxonomy" id="29468"/>
    <lineage>
        <taxon>Bacteria</taxon>
        <taxon>Pseudomonadati</taxon>
        <taxon>Pseudomonadota</taxon>
        <taxon>Alphaproteobacteria</taxon>
        <taxon>Hyphomicrobiales</taxon>
        <taxon>Methylocystaceae</taxon>
        <taxon>Methylocystis</taxon>
    </lineage>
</organism>
<gene>
    <name evidence="2" type="ORF">LMG27198_20020</name>
</gene>
<evidence type="ECO:0000256" key="1">
    <source>
        <dbReference type="SAM" id="Phobius"/>
    </source>
</evidence>
<protein>
    <submittedName>
        <fullName evidence="2">Uncharacterized protein</fullName>
    </submittedName>
</protein>
<keyword evidence="1" id="KW-0812">Transmembrane</keyword>
<accession>A0A9W6GU83</accession>
<reference evidence="2" key="1">
    <citation type="journal article" date="2023" name="Int. J. Syst. Evol. Microbiol.">
        <title>Methylocystis iwaonis sp. nov., a type II methane-oxidizing bacterium from surface soil of a rice paddy field in Japan, and emended description of the genus Methylocystis (ex Whittenbury et al. 1970) Bowman et al. 1993.</title>
        <authorList>
            <person name="Kaise H."/>
            <person name="Sawadogo J.B."/>
            <person name="Alam M.S."/>
            <person name="Ueno C."/>
            <person name="Dianou D."/>
            <person name="Shinjo R."/>
            <person name="Asakawa S."/>
        </authorList>
    </citation>
    <scope>NUCLEOTIDE SEQUENCE</scope>
    <source>
        <strain evidence="2">LMG27198</strain>
    </source>
</reference>
<dbReference type="Proteomes" id="UP001144323">
    <property type="component" value="Unassembled WGS sequence"/>
</dbReference>
<dbReference type="RefSeq" id="WP_281802571.1">
    <property type="nucleotide sequence ID" value="NZ_BSEC01000001.1"/>
</dbReference>
<feature type="transmembrane region" description="Helical" evidence="1">
    <location>
        <begin position="17"/>
        <end position="34"/>
    </location>
</feature>